<proteinExistence type="inferred from homology"/>
<feature type="domain" description="Roadblock/LAMTOR2" evidence="6">
    <location>
        <begin position="26"/>
        <end position="113"/>
    </location>
</feature>
<dbReference type="SUPFAM" id="SSF103196">
    <property type="entry name" value="Roadblock/LC7 domain"/>
    <property type="match status" value="1"/>
</dbReference>
<reference evidence="7" key="1">
    <citation type="submission" date="2022-12" db="EMBL/GenBank/DDBJ databases">
        <authorList>
            <person name="Webb A."/>
        </authorList>
    </citation>
    <scope>NUCLEOTIDE SEQUENCE</scope>
    <source>
        <strain evidence="7">Pd1</strain>
    </source>
</reference>
<evidence type="ECO:0000256" key="2">
    <source>
        <dbReference type="ARBA" id="ARBA00010394"/>
    </source>
</evidence>
<keyword evidence="8" id="KW-1185">Reference proteome</keyword>
<dbReference type="Gene3D" id="1.25.10.10">
    <property type="entry name" value="Leucine-rich Repeat Variant"/>
    <property type="match status" value="1"/>
</dbReference>
<evidence type="ECO:0000313" key="8">
    <source>
        <dbReference type="Proteomes" id="UP001162029"/>
    </source>
</evidence>
<dbReference type="EMBL" id="CANTFM010000444">
    <property type="protein sequence ID" value="CAI5721950.1"/>
    <property type="molecule type" value="Genomic_DNA"/>
</dbReference>
<dbReference type="GO" id="GO:0015031">
    <property type="term" value="P:protein transport"/>
    <property type="evidence" value="ECO:0007669"/>
    <property type="project" value="UniProtKB-KW"/>
</dbReference>
<dbReference type="InterPro" id="IPR011989">
    <property type="entry name" value="ARM-like"/>
</dbReference>
<dbReference type="InterPro" id="IPR004942">
    <property type="entry name" value="Roadblock/LAMTOR2_dom"/>
</dbReference>
<name>A0AAV0TI67_9STRA</name>
<evidence type="ECO:0000256" key="4">
    <source>
        <dbReference type="ARBA" id="ARBA00022927"/>
    </source>
</evidence>
<comment type="similarity">
    <text evidence="1">Belongs to the GAMAD family.</text>
</comment>
<gene>
    <name evidence="7" type="ORF">PDE001_LOCUS2573</name>
</gene>
<dbReference type="PANTHER" id="PTHR23316">
    <property type="entry name" value="IMPORTIN ALPHA"/>
    <property type="match status" value="1"/>
</dbReference>
<evidence type="ECO:0000256" key="5">
    <source>
        <dbReference type="PROSITE-ProRule" id="PRU00259"/>
    </source>
</evidence>
<accession>A0AAV0TI67</accession>
<feature type="repeat" description="ARM" evidence="5">
    <location>
        <begin position="298"/>
        <end position="327"/>
    </location>
</feature>
<dbReference type="AlphaFoldDB" id="A0AAV0TI67"/>
<evidence type="ECO:0000256" key="3">
    <source>
        <dbReference type="ARBA" id="ARBA00022448"/>
    </source>
</evidence>
<dbReference type="Proteomes" id="UP001162029">
    <property type="component" value="Unassembled WGS sequence"/>
</dbReference>
<sequence length="381" mass="42728">MCVTQQAIAFKRYNDRLISKWPGDEAEETIKRIKSHKGVQAVLIVNKEGVPIYSTTNDEEFAMDHAALVSQLTTKAKFTIQTLDPTDDMTFLRICSKKHEIMIAPDKEYALIHDETRTLKARHRRTTTQIRKEKRHAIVQTKRRLMSVDQTLLTGRSIIELVQILGDTTNALAATNQMRFETLQEIRVLLAAHEKDYKQIEQIIESGIVPILVSRLNSISPLDSATQTDGEVYREIMWCLINITSGQYEHTKLVLPAVPRLLEFVQGSNHSLAEHAAWVLGNIAADCKEFRQQLIANGVIMPLIKLLSNPSKKELAKISAWALSNLARGFEISAKPFADAGILPVVINGLSQPSSSATFSEEIVVEAAWLLSFLTAREEAF</sequence>
<evidence type="ECO:0000259" key="6">
    <source>
        <dbReference type="SMART" id="SM00960"/>
    </source>
</evidence>
<protein>
    <recommendedName>
        <fullName evidence="6">Roadblock/LAMTOR2 domain-containing protein</fullName>
    </recommendedName>
</protein>
<dbReference type="InterPro" id="IPR000225">
    <property type="entry name" value="Armadillo"/>
</dbReference>
<dbReference type="PROSITE" id="PS50176">
    <property type="entry name" value="ARM_REPEAT"/>
    <property type="match status" value="1"/>
</dbReference>
<comment type="similarity">
    <text evidence="2">Belongs to the importin alpha family.</text>
</comment>
<dbReference type="InterPro" id="IPR016024">
    <property type="entry name" value="ARM-type_fold"/>
</dbReference>
<dbReference type="Pfam" id="PF03259">
    <property type="entry name" value="Robl_LC7"/>
    <property type="match status" value="1"/>
</dbReference>
<dbReference type="SMART" id="SM00960">
    <property type="entry name" value="Robl_LC7"/>
    <property type="match status" value="1"/>
</dbReference>
<keyword evidence="3" id="KW-0813">Transport</keyword>
<dbReference type="SUPFAM" id="SSF48371">
    <property type="entry name" value="ARM repeat"/>
    <property type="match status" value="1"/>
</dbReference>
<dbReference type="Pfam" id="PF00514">
    <property type="entry name" value="Arm"/>
    <property type="match status" value="1"/>
</dbReference>
<evidence type="ECO:0000313" key="7">
    <source>
        <dbReference type="EMBL" id="CAI5721950.1"/>
    </source>
</evidence>
<dbReference type="SMART" id="SM00185">
    <property type="entry name" value="ARM"/>
    <property type="match status" value="4"/>
</dbReference>
<organism evidence="7 8">
    <name type="scientific">Peronospora destructor</name>
    <dbReference type="NCBI Taxonomy" id="86335"/>
    <lineage>
        <taxon>Eukaryota</taxon>
        <taxon>Sar</taxon>
        <taxon>Stramenopiles</taxon>
        <taxon>Oomycota</taxon>
        <taxon>Peronosporomycetes</taxon>
        <taxon>Peronosporales</taxon>
        <taxon>Peronosporaceae</taxon>
        <taxon>Peronospora</taxon>
    </lineage>
</organism>
<evidence type="ECO:0000256" key="1">
    <source>
        <dbReference type="ARBA" id="ARBA00007191"/>
    </source>
</evidence>
<comment type="caution">
    <text evidence="7">The sequence shown here is derived from an EMBL/GenBank/DDBJ whole genome shotgun (WGS) entry which is preliminary data.</text>
</comment>
<keyword evidence="4" id="KW-0653">Protein transport</keyword>
<dbReference type="Gene3D" id="3.30.450.30">
    <property type="entry name" value="Dynein light chain 2a, cytoplasmic"/>
    <property type="match status" value="1"/>
</dbReference>